<dbReference type="Proteomes" id="UP000019132">
    <property type="component" value="Unassembled WGS sequence"/>
</dbReference>
<feature type="compositionally biased region" description="Basic and acidic residues" evidence="1">
    <location>
        <begin position="509"/>
        <end position="525"/>
    </location>
</feature>
<protein>
    <submittedName>
        <fullName evidence="2">Uncharacterized protein</fullName>
    </submittedName>
</protein>
<feature type="region of interest" description="Disordered" evidence="1">
    <location>
        <begin position="509"/>
        <end position="542"/>
    </location>
</feature>
<feature type="compositionally biased region" description="Basic and acidic residues" evidence="1">
    <location>
        <begin position="310"/>
        <end position="319"/>
    </location>
</feature>
<evidence type="ECO:0000313" key="3">
    <source>
        <dbReference type="Proteomes" id="UP000019132"/>
    </source>
</evidence>
<feature type="region of interest" description="Disordered" evidence="1">
    <location>
        <begin position="22"/>
        <end position="46"/>
    </location>
</feature>
<dbReference type="InParanoid" id="K3X6W5"/>
<dbReference type="VEuPathDB" id="FungiDB:PYU1_G012937"/>
<feature type="compositionally biased region" description="Low complexity" evidence="1">
    <location>
        <begin position="161"/>
        <end position="173"/>
    </location>
</feature>
<keyword evidence="3" id="KW-1185">Reference proteome</keyword>
<feature type="region of interest" description="Disordered" evidence="1">
    <location>
        <begin position="118"/>
        <end position="253"/>
    </location>
</feature>
<dbReference type="EnsemblProtists" id="PYU1_T012964">
    <property type="protein sequence ID" value="PYU1_T012964"/>
    <property type="gene ID" value="PYU1_G012937"/>
</dbReference>
<feature type="compositionally biased region" description="Basic and acidic residues" evidence="1">
    <location>
        <begin position="396"/>
        <end position="415"/>
    </location>
</feature>
<reference evidence="2" key="3">
    <citation type="submission" date="2015-02" db="UniProtKB">
        <authorList>
            <consortium name="EnsemblProtists"/>
        </authorList>
    </citation>
    <scope>IDENTIFICATION</scope>
    <source>
        <strain evidence="2">DAOM BR144</strain>
    </source>
</reference>
<name>K3X6W5_GLOUD</name>
<feature type="compositionally biased region" description="Basic and acidic residues" evidence="1">
    <location>
        <begin position="37"/>
        <end position="46"/>
    </location>
</feature>
<proteinExistence type="predicted"/>
<feature type="region of interest" description="Disordered" evidence="1">
    <location>
        <begin position="265"/>
        <end position="463"/>
    </location>
</feature>
<feature type="compositionally biased region" description="Polar residues" evidence="1">
    <location>
        <begin position="267"/>
        <end position="286"/>
    </location>
</feature>
<evidence type="ECO:0000256" key="1">
    <source>
        <dbReference type="SAM" id="MobiDB-lite"/>
    </source>
</evidence>
<feature type="compositionally biased region" description="Basic and acidic residues" evidence="1">
    <location>
        <begin position="179"/>
        <end position="199"/>
    </location>
</feature>
<dbReference type="OMA" id="TIRINSH"/>
<dbReference type="AlphaFoldDB" id="K3X6W5"/>
<feature type="compositionally biased region" description="Low complexity" evidence="1">
    <location>
        <begin position="320"/>
        <end position="336"/>
    </location>
</feature>
<dbReference type="HOGENOM" id="CLU_502998_0_0_1"/>
<reference evidence="3" key="2">
    <citation type="submission" date="2010-04" db="EMBL/GenBank/DDBJ databases">
        <authorList>
            <person name="Buell R."/>
            <person name="Hamilton J."/>
            <person name="Hostetler J."/>
        </authorList>
    </citation>
    <scope>NUCLEOTIDE SEQUENCE [LARGE SCALE GENOMIC DNA]</scope>
    <source>
        <strain evidence="3">DAOM:BR144</strain>
    </source>
</reference>
<reference evidence="3" key="1">
    <citation type="journal article" date="2010" name="Genome Biol.">
        <title>Genome sequence of the necrotrophic plant pathogen Pythium ultimum reveals original pathogenicity mechanisms and effector repertoire.</title>
        <authorList>
            <person name="Levesque C.A."/>
            <person name="Brouwer H."/>
            <person name="Cano L."/>
            <person name="Hamilton J.P."/>
            <person name="Holt C."/>
            <person name="Huitema E."/>
            <person name="Raffaele S."/>
            <person name="Robideau G.P."/>
            <person name="Thines M."/>
            <person name="Win J."/>
            <person name="Zerillo M.M."/>
            <person name="Beakes G.W."/>
            <person name="Boore J.L."/>
            <person name="Busam D."/>
            <person name="Dumas B."/>
            <person name="Ferriera S."/>
            <person name="Fuerstenberg S.I."/>
            <person name="Gachon C.M."/>
            <person name="Gaulin E."/>
            <person name="Govers F."/>
            <person name="Grenville-Briggs L."/>
            <person name="Horner N."/>
            <person name="Hostetler J."/>
            <person name="Jiang R.H."/>
            <person name="Johnson J."/>
            <person name="Krajaejun T."/>
            <person name="Lin H."/>
            <person name="Meijer H.J."/>
            <person name="Moore B."/>
            <person name="Morris P."/>
            <person name="Phuntmart V."/>
            <person name="Puiu D."/>
            <person name="Shetty J."/>
            <person name="Stajich J.E."/>
            <person name="Tripathy S."/>
            <person name="Wawra S."/>
            <person name="van West P."/>
            <person name="Whitty B.R."/>
            <person name="Coutinho P.M."/>
            <person name="Henrissat B."/>
            <person name="Martin F."/>
            <person name="Thomas P.D."/>
            <person name="Tyler B.M."/>
            <person name="De Vries R.P."/>
            <person name="Kamoun S."/>
            <person name="Yandell M."/>
            <person name="Tisserat N."/>
            <person name="Buell C.R."/>
        </authorList>
    </citation>
    <scope>NUCLEOTIDE SEQUENCE</scope>
    <source>
        <strain evidence="3">DAOM:BR144</strain>
    </source>
</reference>
<dbReference type="EMBL" id="GL376607">
    <property type="status" value="NOT_ANNOTATED_CDS"/>
    <property type="molecule type" value="Genomic_DNA"/>
</dbReference>
<feature type="compositionally biased region" description="Basic and acidic residues" evidence="1">
    <location>
        <begin position="208"/>
        <end position="217"/>
    </location>
</feature>
<organism evidence="2 3">
    <name type="scientific">Globisporangium ultimum (strain ATCC 200006 / CBS 805.95 / DAOM BR144)</name>
    <name type="common">Pythium ultimum</name>
    <dbReference type="NCBI Taxonomy" id="431595"/>
    <lineage>
        <taxon>Eukaryota</taxon>
        <taxon>Sar</taxon>
        <taxon>Stramenopiles</taxon>
        <taxon>Oomycota</taxon>
        <taxon>Peronosporomycetes</taxon>
        <taxon>Pythiales</taxon>
        <taxon>Pythiaceae</taxon>
        <taxon>Globisporangium</taxon>
    </lineage>
</organism>
<sequence>MYADLEVILKRSAEIDFYIEPLSDKDSEDEESMAGDEPNREIEMGDDHNVDTALLSTAFSELLKNHALQQECEEPEDFALTLAMLHNGHIPSDIPLSTIRINSHYNNNPIILDPGAEEAYSEQRETRPSSARVAGKKRSNQRYTTEPSSELPVREMSLPRSSANEYSSSSSSDSEIDFLEEKAPTGRRGRPSEKTRIDFSKVLGPRTSRQERDHPATFHETSSDSDESSTTEVAYARRPVRAKAKTQPEASEVSLRRMLRQVRDNVASDNESSNESDAKLTTNVTRLSLPVLPNAKKRPDAPEVSLRRTLHQERKDFTSSRDSSSESETTTPAESTRVSHPAQSISKKRSDASEVPLRRAPRQRRASIVESSSESEDNSSTELAHTSRSVRTAARKRADTREIARRRNSRCERQRVAKSRSKTSDDDSESGSNASDGESRRPLKKSRLNQLEEAASANQTPASSDFSAIAELLARQSEHMFLVMREIRDEIKLDREERERHREEMRIYREERRKHEEEASLRKSDTTTAEKVAKGKKRPSLK</sequence>
<accession>K3X6W5</accession>
<evidence type="ECO:0000313" key="2">
    <source>
        <dbReference type="EnsemblProtists" id="PYU1_T012964"/>
    </source>
</evidence>